<keyword evidence="6" id="KW-1185">Reference proteome</keyword>
<dbReference type="GO" id="GO:0016020">
    <property type="term" value="C:membrane"/>
    <property type="evidence" value="ECO:0007669"/>
    <property type="project" value="UniProtKB-SubCell"/>
</dbReference>
<dbReference type="GO" id="GO:0007200">
    <property type="term" value="P:phospholipase C-activating G protein-coupled receptor signaling pathway"/>
    <property type="evidence" value="ECO:0007669"/>
    <property type="project" value="TreeGrafter"/>
</dbReference>
<proteinExistence type="predicted"/>
<reference evidence="5" key="1">
    <citation type="submission" date="2021-08" db="EMBL/GenBank/DDBJ databases">
        <authorList>
            <person name="Misof B."/>
            <person name="Oliver O."/>
            <person name="Podsiadlowski L."/>
            <person name="Donath A."/>
            <person name="Peters R."/>
            <person name="Mayer C."/>
            <person name="Rust J."/>
            <person name="Gunkel S."/>
            <person name="Lesny P."/>
            <person name="Martin S."/>
            <person name="Oeyen J.P."/>
            <person name="Petersen M."/>
            <person name="Panagiotis P."/>
            <person name="Wilbrandt J."/>
            <person name="Tanja T."/>
        </authorList>
    </citation>
    <scope>NUCLEOTIDE SEQUENCE</scope>
    <source>
        <strain evidence="5">GBR_01_08_01A</strain>
        <tissue evidence="5">Thorax + abdomen</tissue>
    </source>
</reference>
<evidence type="ECO:0000313" key="5">
    <source>
        <dbReference type="EMBL" id="KAK2578388.1"/>
    </source>
</evidence>
<dbReference type="CDD" id="cd20834">
    <property type="entry name" value="C1_nPKC_theta-like_rpt1"/>
    <property type="match status" value="1"/>
</dbReference>
<protein>
    <recommendedName>
        <fullName evidence="4">Phorbol-ester/DAG-type domain-containing protein</fullName>
    </recommendedName>
</protein>
<dbReference type="PROSITE" id="PS50081">
    <property type="entry name" value="ZF_DAG_PE_2"/>
    <property type="match status" value="2"/>
</dbReference>
<keyword evidence="1" id="KW-0479">Metal-binding</keyword>
<dbReference type="SUPFAM" id="SSF57889">
    <property type="entry name" value="Cysteine-rich domain"/>
    <property type="match status" value="2"/>
</dbReference>
<feature type="domain" description="Phorbol-ester/DAG-type" evidence="4">
    <location>
        <begin position="249"/>
        <end position="280"/>
    </location>
</feature>
<sequence>MMFTRGGCHAKKRNAGSGGGGGGGGGSSGIRSGGGRGGGGSSSSSGSGGGRGSGGSGSSGGGIGGSADNGGGGSNSSGSRCGAGCERRTVLDHENPLPRAIVERYAYRTRVPHPVKLEDLPATTSTPRTYVYRTRVPRRDFIATSPQTAALRETNVGRAITGRRGAVKHNKVHVIRGHRLVAKFFRQPTFCAFCKDFLWGFGKQGYQCQACQTAVHKKCHDKLLTKCPESGRESENTVYLRERFKVDVPHRFRPHTFMSPTFCDHCGSLLYGFFRQGLKCDGRYNTKVNINLKKISVHLFLLIYEKYDI</sequence>
<evidence type="ECO:0000256" key="2">
    <source>
        <dbReference type="ARBA" id="ARBA00022833"/>
    </source>
</evidence>
<feature type="compositionally biased region" description="Gly residues" evidence="3">
    <location>
        <begin position="16"/>
        <end position="75"/>
    </location>
</feature>
<evidence type="ECO:0000259" key="4">
    <source>
        <dbReference type="PROSITE" id="PS50081"/>
    </source>
</evidence>
<evidence type="ECO:0000313" key="6">
    <source>
        <dbReference type="Proteomes" id="UP001258017"/>
    </source>
</evidence>
<dbReference type="PROSITE" id="PS00479">
    <property type="entry name" value="ZF_DAG_PE_1"/>
    <property type="match status" value="1"/>
</dbReference>
<organism evidence="5 6">
    <name type="scientific">Odynerus spinipes</name>
    <dbReference type="NCBI Taxonomy" id="1348599"/>
    <lineage>
        <taxon>Eukaryota</taxon>
        <taxon>Metazoa</taxon>
        <taxon>Ecdysozoa</taxon>
        <taxon>Arthropoda</taxon>
        <taxon>Hexapoda</taxon>
        <taxon>Insecta</taxon>
        <taxon>Pterygota</taxon>
        <taxon>Neoptera</taxon>
        <taxon>Endopterygota</taxon>
        <taxon>Hymenoptera</taxon>
        <taxon>Apocrita</taxon>
        <taxon>Aculeata</taxon>
        <taxon>Vespoidea</taxon>
        <taxon>Vespidae</taxon>
        <taxon>Eumeninae</taxon>
        <taxon>Odynerus</taxon>
    </lineage>
</organism>
<dbReference type="GO" id="GO:0005829">
    <property type="term" value="C:cytosol"/>
    <property type="evidence" value="ECO:0007669"/>
    <property type="project" value="TreeGrafter"/>
</dbReference>
<evidence type="ECO:0000256" key="1">
    <source>
        <dbReference type="ARBA" id="ARBA00022723"/>
    </source>
</evidence>
<dbReference type="GO" id="GO:0035556">
    <property type="term" value="P:intracellular signal transduction"/>
    <property type="evidence" value="ECO:0007669"/>
    <property type="project" value="TreeGrafter"/>
</dbReference>
<dbReference type="EMBL" id="JAIFRP010000347">
    <property type="protein sequence ID" value="KAK2578388.1"/>
    <property type="molecule type" value="Genomic_DNA"/>
</dbReference>
<dbReference type="AlphaFoldDB" id="A0AAD9VKX5"/>
<name>A0AAD9VKX5_9HYME</name>
<evidence type="ECO:0000256" key="3">
    <source>
        <dbReference type="SAM" id="MobiDB-lite"/>
    </source>
</evidence>
<accession>A0AAD9VKX5</accession>
<dbReference type="Pfam" id="PF00130">
    <property type="entry name" value="C1_1"/>
    <property type="match status" value="2"/>
</dbReference>
<dbReference type="PANTHER" id="PTHR22968">
    <property type="entry name" value="PROTEIN KINASE C, MU"/>
    <property type="match status" value="1"/>
</dbReference>
<dbReference type="PANTHER" id="PTHR22968:SF14">
    <property type="entry name" value="PROTEIN KINASE C"/>
    <property type="match status" value="1"/>
</dbReference>
<dbReference type="Proteomes" id="UP001258017">
    <property type="component" value="Unassembled WGS sequence"/>
</dbReference>
<keyword evidence="2" id="KW-0862">Zinc</keyword>
<dbReference type="GO" id="GO:0008270">
    <property type="term" value="F:zinc ion binding"/>
    <property type="evidence" value="ECO:0007669"/>
    <property type="project" value="UniProtKB-KW"/>
</dbReference>
<gene>
    <name evidence="5" type="ORF">KPH14_011874</name>
</gene>
<dbReference type="InterPro" id="IPR046349">
    <property type="entry name" value="C1-like_sf"/>
</dbReference>
<dbReference type="InterPro" id="IPR002219">
    <property type="entry name" value="PKC_DAG/PE"/>
</dbReference>
<dbReference type="FunFam" id="3.30.60.20:FF:000008">
    <property type="entry name" value="Protein kinase C theta"/>
    <property type="match status" value="1"/>
</dbReference>
<comment type="caution">
    <text evidence="5">The sequence shown here is derived from an EMBL/GenBank/DDBJ whole genome shotgun (WGS) entry which is preliminary data.</text>
</comment>
<dbReference type="Gene3D" id="3.30.60.20">
    <property type="match status" value="2"/>
</dbReference>
<dbReference type="PRINTS" id="PR00008">
    <property type="entry name" value="DAGPEDOMAIN"/>
</dbReference>
<dbReference type="InterPro" id="IPR020454">
    <property type="entry name" value="DAG/PE-bd"/>
</dbReference>
<feature type="domain" description="Phorbol-ester/DAG-type" evidence="4">
    <location>
        <begin position="177"/>
        <end position="227"/>
    </location>
</feature>
<dbReference type="SMART" id="SM00109">
    <property type="entry name" value="C1"/>
    <property type="match status" value="2"/>
</dbReference>
<dbReference type="GO" id="GO:0004674">
    <property type="term" value="F:protein serine/threonine kinase activity"/>
    <property type="evidence" value="ECO:0007669"/>
    <property type="project" value="UniProtKB-KW"/>
</dbReference>
<reference evidence="5" key="2">
    <citation type="journal article" date="2023" name="Commun. Biol.">
        <title>Intrasexual cuticular hydrocarbon dimorphism in a wasp sheds light on hydrocarbon biosynthesis genes in Hymenoptera.</title>
        <authorList>
            <person name="Moris V.C."/>
            <person name="Podsiadlowski L."/>
            <person name="Martin S."/>
            <person name="Oeyen J.P."/>
            <person name="Donath A."/>
            <person name="Petersen M."/>
            <person name="Wilbrandt J."/>
            <person name="Misof B."/>
            <person name="Liedtke D."/>
            <person name="Thamm M."/>
            <person name="Scheiner R."/>
            <person name="Schmitt T."/>
            <person name="Niehuis O."/>
        </authorList>
    </citation>
    <scope>NUCLEOTIDE SEQUENCE</scope>
    <source>
        <strain evidence="5">GBR_01_08_01A</strain>
    </source>
</reference>
<feature type="region of interest" description="Disordered" evidence="3">
    <location>
        <begin position="1"/>
        <end position="84"/>
    </location>
</feature>